<dbReference type="EMBL" id="HACG01010041">
    <property type="protein sequence ID" value="CEK56906.1"/>
    <property type="molecule type" value="Transcribed_RNA"/>
</dbReference>
<name>A0A0B6YMA9_9EUPU</name>
<accession>A0A0B6YMA9</accession>
<sequence length="67" mass="7959">MPCKSQCYILCTPWQPQQHTSTFTSKIHEKDLNKISDKNIHDLQNDTRDPRWCYGVCVLLMRSFCVR</sequence>
<reference evidence="1" key="1">
    <citation type="submission" date="2014-12" db="EMBL/GenBank/DDBJ databases">
        <title>Insight into the proteome of Arion vulgaris.</title>
        <authorList>
            <person name="Aradska J."/>
            <person name="Bulat T."/>
            <person name="Smidak R."/>
            <person name="Sarate P."/>
            <person name="Gangsoo J."/>
            <person name="Sialana F."/>
            <person name="Bilban M."/>
            <person name="Lubec G."/>
        </authorList>
    </citation>
    <scope>NUCLEOTIDE SEQUENCE</scope>
    <source>
        <tissue evidence="1">Skin</tissue>
    </source>
</reference>
<evidence type="ECO:0000313" key="1">
    <source>
        <dbReference type="EMBL" id="CEK56906.1"/>
    </source>
</evidence>
<dbReference type="AlphaFoldDB" id="A0A0B6YMA9"/>
<feature type="non-terminal residue" evidence="1">
    <location>
        <position position="67"/>
    </location>
</feature>
<gene>
    <name evidence="1" type="primary">ORF28810</name>
</gene>
<protein>
    <submittedName>
        <fullName evidence="1">Uncharacterized protein</fullName>
    </submittedName>
</protein>
<proteinExistence type="predicted"/>
<organism evidence="1">
    <name type="scientific">Arion vulgaris</name>
    <dbReference type="NCBI Taxonomy" id="1028688"/>
    <lineage>
        <taxon>Eukaryota</taxon>
        <taxon>Metazoa</taxon>
        <taxon>Spiralia</taxon>
        <taxon>Lophotrochozoa</taxon>
        <taxon>Mollusca</taxon>
        <taxon>Gastropoda</taxon>
        <taxon>Heterobranchia</taxon>
        <taxon>Euthyneura</taxon>
        <taxon>Panpulmonata</taxon>
        <taxon>Eupulmonata</taxon>
        <taxon>Stylommatophora</taxon>
        <taxon>Helicina</taxon>
        <taxon>Arionoidea</taxon>
        <taxon>Arionidae</taxon>
        <taxon>Arion</taxon>
    </lineage>
</organism>